<keyword evidence="7" id="KW-1185">Reference proteome</keyword>
<feature type="compositionally biased region" description="Acidic residues" evidence="3">
    <location>
        <begin position="231"/>
        <end position="244"/>
    </location>
</feature>
<name>A0A9P6IVY0_9FUNG</name>
<protein>
    <recommendedName>
        <fullName evidence="5">ACB domain-containing protein</fullName>
    </recommendedName>
</protein>
<dbReference type="SUPFAM" id="SSF47027">
    <property type="entry name" value="Acyl-CoA binding protein"/>
    <property type="match status" value="1"/>
</dbReference>
<feature type="transmembrane region" description="Helical" evidence="4">
    <location>
        <begin position="615"/>
        <end position="635"/>
    </location>
</feature>
<comment type="similarity">
    <text evidence="1">Belongs to the ACBP family.</text>
</comment>
<dbReference type="Gene3D" id="1.20.80.10">
    <property type="match status" value="1"/>
</dbReference>
<evidence type="ECO:0000256" key="4">
    <source>
        <dbReference type="SAM" id="Phobius"/>
    </source>
</evidence>
<dbReference type="AlphaFoldDB" id="A0A9P6IVY0"/>
<feature type="region of interest" description="Disordered" evidence="3">
    <location>
        <begin position="76"/>
        <end position="117"/>
    </location>
</feature>
<evidence type="ECO:0000256" key="1">
    <source>
        <dbReference type="ARBA" id="ARBA00005567"/>
    </source>
</evidence>
<feature type="region of interest" description="Disordered" evidence="3">
    <location>
        <begin position="459"/>
        <end position="497"/>
    </location>
</feature>
<reference evidence="6" key="1">
    <citation type="journal article" date="2020" name="Fungal Divers.">
        <title>Resolving the Mortierellaceae phylogeny through synthesis of multi-gene phylogenetics and phylogenomics.</title>
        <authorList>
            <person name="Vandepol N."/>
            <person name="Liber J."/>
            <person name="Desiro A."/>
            <person name="Na H."/>
            <person name="Kennedy M."/>
            <person name="Barry K."/>
            <person name="Grigoriev I.V."/>
            <person name="Miller A.N."/>
            <person name="O'Donnell K."/>
            <person name="Stajich J.E."/>
            <person name="Bonito G."/>
        </authorList>
    </citation>
    <scope>NUCLEOTIDE SEQUENCE</scope>
    <source>
        <strain evidence="6">MES-2147</strain>
    </source>
</reference>
<dbReference type="EMBL" id="JAAAHW010007193">
    <property type="protein sequence ID" value="KAF9950344.1"/>
    <property type="molecule type" value="Genomic_DNA"/>
</dbReference>
<gene>
    <name evidence="6" type="ORF">BGZ65_006687</name>
</gene>
<keyword evidence="2" id="KW-0446">Lipid-binding</keyword>
<dbReference type="PANTHER" id="PTHR23310">
    <property type="entry name" value="ACYL-COA-BINDING PROTEIN, ACBP"/>
    <property type="match status" value="1"/>
</dbReference>
<feature type="region of interest" description="Disordered" evidence="3">
    <location>
        <begin position="274"/>
        <end position="338"/>
    </location>
</feature>
<evidence type="ECO:0000313" key="6">
    <source>
        <dbReference type="EMBL" id="KAF9950344.1"/>
    </source>
</evidence>
<keyword evidence="4" id="KW-0812">Transmembrane</keyword>
<dbReference type="GO" id="GO:0006631">
    <property type="term" value="P:fatty acid metabolic process"/>
    <property type="evidence" value="ECO:0007669"/>
    <property type="project" value="TreeGrafter"/>
</dbReference>
<dbReference type="Proteomes" id="UP000749646">
    <property type="component" value="Unassembled WGS sequence"/>
</dbReference>
<dbReference type="InterPro" id="IPR035984">
    <property type="entry name" value="Acyl-CoA-binding_sf"/>
</dbReference>
<dbReference type="GO" id="GO:0000062">
    <property type="term" value="F:fatty-acyl-CoA binding"/>
    <property type="evidence" value="ECO:0007669"/>
    <property type="project" value="InterPro"/>
</dbReference>
<feature type="compositionally biased region" description="Polar residues" evidence="3">
    <location>
        <begin position="296"/>
        <end position="308"/>
    </location>
</feature>
<feature type="domain" description="ACB" evidence="5">
    <location>
        <begin position="1"/>
        <end position="62"/>
    </location>
</feature>
<feature type="compositionally biased region" description="Low complexity" evidence="3">
    <location>
        <begin position="360"/>
        <end position="384"/>
    </location>
</feature>
<dbReference type="OrthoDB" id="346910at2759"/>
<proteinExistence type="inferred from homology"/>
<dbReference type="PROSITE" id="PS51228">
    <property type="entry name" value="ACB_2"/>
    <property type="match status" value="1"/>
</dbReference>
<dbReference type="Pfam" id="PF00887">
    <property type="entry name" value="ACBP"/>
    <property type="match status" value="1"/>
</dbReference>
<keyword evidence="4" id="KW-1133">Transmembrane helix</keyword>
<feature type="region of interest" description="Disordered" evidence="3">
    <location>
        <begin position="352"/>
        <end position="407"/>
    </location>
</feature>
<feature type="compositionally biased region" description="Low complexity" evidence="3">
    <location>
        <begin position="472"/>
        <end position="497"/>
    </location>
</feature>
<dbReference type="InterPro" id="IPR000582">
    <property type="entry name" value="Acyl-CoA-binding_protein"/>
</dbReference>
<evidence type="ECO:0000259" key="5">
    <source>
        <dbReference type="PROSITE" id="PS51228"/>
    </source>
</evidence>
<evidence type="ECO:0000256" key="2">
    <source>
        <dbReference type="ARBA" id="ARBA00023121"/>
    </source>
</evidence>
<evidence type="ECO:0000256" key="3">
    <source>
        <dbReference type="SAM" id="MobiDB-lite"/>
    </source>
</evidence>
<keyword evidence="4" id="KW-0472">Membrane</keyword>
<organism evidence="6 7">
    <name type="scientific">Modicella reniformis</name>
    <dbReference type="NCBI Taxonomy" id="1440133"/>
    <lineage>
        <taxon>Eukaryota</taxon>
        <taxon>Fungi</taxon>
        <taxon>Fungi incertae sedis</taxon>
        <taxon>Mucoromycota</taxon>
        <taxon>Mortierellomycotina</taxon>
        <taxon>Mortierellomycetes</taxon>
        <taxon>Mortierellales</taxon>
        <taxon>Mortierellaceae</taxon>
        <taxon>Modicella</taxon>
    </lineage>
</organism>
<dbReference type="PANTHER" id="PTHR23310:SF62">
    <property type="entry name" value="ACYL-COA BINDING PROTEIN 1, ISOFORM A"/>
    <property type="match status" value="1"/>
</dbReference>
<comment type="caution">
    <text evidence="6">The sequence shown here is derived from an EMBL/GenBank/DDBJ whole genome shotgun (WGS) entry which is preliminary data.</text>
</comment>
<feature type="compositionally biased region" description="Basic and acidic residues" evidence="3">
    <location>
        <begin position="215"/>
        <end position="230"/>
    </location>
</feature>
<sequence length="680" mass="73318">MQLYGAYKQATMGDIKTLKPSFYEFAARSKWQAWANMQGTIQQDAQETYVQLVVKSMTKPGSHPDHHLLADEILQRPPTPSSPIVLSRTNSPPPYDSLHLDKDLPPTTSFTTIVKGGKTTDSGFYEARVPMVENVYLSSDKHTTGEDQPVLEYVEESDDDDGDGDEEDDGEVYQSSVEYDEDDNEHSSSNSRDPVNPLNEDKFEKSSIQSLVLKVPHDSAQESRRNKSDDFVDEGVFDEEEKDEQEVEVQGLLEALKPVTDIVVQDQKDGKLDVPVFKPRISGDGSVASGHGGSAQSGKETEPANTLNMLIPGEDRGRDIDTKHSDLISPPPPATSYQVNALYGTTISPLSAEQQTDQQSAATSVSSTPSLSLAPLSVPPTSETSPPPASPSPSPSPERSGPTEELVCPVSKLTASSGEVCPAAMFAQARVNANANANTDPISARAAPPIIETHRSALSNPATPFEAPSNPATPSEAQPAPSSSSSSSTSSAVTAATNQGKRIGQGIVNRFTALKSSLAAASARATSLALPGSSNSIKNAKDPNAMVVRDPVTNQSVTVICPHTTSMQVIETEIVRLQTDISVLHERLDLLQESLKIKSQTRELERRSPRGIITLVLRQGLINAILLLIVFAILYKRRSPIAFAIVAYIGQGRKEGEAGWHAFVKRCTDLIKIGRTNGYW</sequence>
<feature type="region of interest" description="Disordered" evidence="3">
    <location>
        <begin position="139"/>
        <end position="244"/>
    </location>
</feature>
<dbReference type="InterPro" id="IPR014352">
    <property type="entry name" value="FERM/acyl-CoA-bd_prot_sf"/>
</dbReference>
<accession>A0A9P6IVY0</accession>
<feature type="compositionally biased region" description="Basic and acidic residues" evidence="3">
    <location>
        <begin position="313"/>
        <end position="326"/>
    </location>
</feature>
<feature type="compositionally biased region" description="Pro residues" evidence="3">
    <location>
        <begin position="385"/>
        <end position="396"/>
    </location>
</feature>
<evidence type="ECO:0000313" key="7">
    <source>
        <dbReference type="Proteomes" id="UP000749646"/>
    </source>
</evidence>
<feature type="compositionally biased region" description="Acidic residues" evidence="3">
    <location>
        <begin position="153"/>
        <end position="171"/>
    </location>
</feature>